<organism evidence="1 2">
    <name type="scientific">Cladorrhinum samala</name>
    <dbReference type="NCBI Taxonomy" id="585594"/>
    <lineage>
        <taxon>Eukaryota</taxon>
        <taxon>Fungi</taxon>
        <taxon>Dikarya</taxon>
        <taxon>Ascomycota</taxon>
        <taxon>Pezizomycotina</taxon>
        <taxon>Sordariomycetes</taxon>
        <taxon>Sordariomycetidae</taxon>
        <taxon>Sordariales</taxon>
        <taxon>Podosporaceae</taxon>
        <taxon>Cladorrhinum</taxon>
    </lineage>
</organism>
<accession>A0AAV9HFD3</accession>
<gene>
    <name evidence="1" type="ORF">QBC42DRAFT_32051</name>
</gene>
<evidence type="ECO:0000313" key="1">
    <source>
        <dbReference type="EMBL" id="KAK4457806.1"/>
    </source>
</evidence>
<dbReference type="AlphaFoldDB" id="A0AAV9HFD3"/>
<proteinExistence type="predicted"/>
<reference evidence="1" key="2">
    <citation type="submission" date="2023-06" db="EMBL/GenBank/DDBJ databases">
        <authorList>
            <consortium name="Lawrence Berkeley National Laboratory"/>
            <person name="Mondo S.J."/>
            <person name="Hensen N."/>
            <person name="Bonometti L."/>
            <person name="Westerberg I."/>
            <person name="Brannstrom I.O."/>
            <person name="Guillou S."/>
            <person name="Cros-Aarteil S."/>
            <person name="Calhoun S."/>
            <person name="Haridas S."/>
            <person name="Kuo A."/>
            <person name="Pangilinan J."/>
            <person name="Riley R."/>
            <person name="Labutti K."/>
            <person name="Andreopoulos B."/>
            <person name="Lipzen A."/>
            <person name="Chen C."/>
            <person name="Yanf M."/>
            <person name="Daum C."/>
            <person name="Ng V."/>
            <person name="Clum A."/>
            <person name="Steindorff A."/>
            <person name="Ohm R."/>
            <person name="Martin F."/>
            <person name="Silar P."/>
            <person name="Natvig D."/>
            <person name="Lalanne C."/>
            <person name="Gautier V."/>
            <person name="Ament-Velasquez S.L."/>
            <person name="Kruys A."/>
            <person name="Hutchinson M.I."/>
            <person name="Powell A.J."/>
            <person name="Barry K."/>
            <person name="Miller A.N."/>
            <person name="Grigoriev I.V."/>
            <person name="Debuchy R."/>
            <person name="Gladieux P."/>
            <person name="Thoren M.H."/>
            <person name="Johannesson H."/>
        </authorList>
    </citation>
    <scope>NUCLEOTIDE SEQUENCE</scope>
    <source>
        <strain evidence="1">PSN324</strain>
    </source>
</reference>
<dbReference type="Proteomes" id="UP001321749">
    <property type="component" value="Unassembled WGS sequence"/>
</dbReference>
<sequence>MIFGIDTPSTGNNHPNSAMSALGSLVIGVEAEKLSYFWHLRRLYDGASRRPSPDTLSQLPCLRPMTDVGVFGRGRELRRCHWLVSFNLNPGSVAVWILSHVSTLGVRAVQQAVEHGIPPLRECCCRAIEKHGAVSEQFKRRSHGILNAIKQLIKCTGKVRGFLPKSRSEKNSIYLKFRDVASVHDGALDNRLHEPRSSKKN</sequence>
<keyword evidence="2" id="KW-1185">Reference proteome</keyword>
<name>A0AAV9HFD3_9PEZI</name>
<dbReference type="EMBL" id="MU865096">
    <property type="protein sequence ID" value="KAK4457806.1"/>
    <property type="molecule type" value="Genomic_DNA"/>
</dbReference>
<evidence type="ECO:0000313" key="2">
    <source>
        <dbReference type="Proteomes" id="UP001321749"/>
    </source>
</evidence>
<comment type="caution">
    <text evidence="1">The sequence shown here is derived from an EMBL/GenBank/DDBJ whole genome shotgun (WGS) entry which is preliminary data.</text>
</comment>
<protein>
    <submittedName>
        <fullName evidence="1">Uncharacterized protein</fullName>
    </submittedName>
</protein>
<reference evidence="1" key="1">
    <citation type="journal article" date="2023" name="Mol. Phylogenet. Evol.">
        <title>Genome-scale phylogeny and comparative genomics of the fungal order Sordariales.</title>
        <authorList>
            <person name="Hensen N."/>
            <person name="Bonometti L."/>
            <person name="Westerberg I."/>
            <person name="Brannstrom I.O."/>
            <person name="Guillou S."/>
            <person name="Cros-Aarteil S."/>
            <person name="Calhoun S."/>
            <person name="Haridas S."/>
            <person name="Kuo A."/>
            <person name="Mondo S."/>
            <person name="Pangilinan J."/>
            <person name="Riley R."/>
            <person name="LaButti K."/>
            <person name="Andreopoulos B."/>
            <person name="Lipzen A."/>
            <person name="Chen C."/>
            <person name="Yan M."/>
            <person name="Daum C."/>
            <person name="Ng V."/>
            <person name="Clum A."/>
            <person name="Steindorff A."/>
            <person name="Ohm R.A."/>
            <person name="Martin F."/>
            <person name="Silar P."/>
            <person name="Natvig D.O."/>
            <person name="Lalanne C."/>
            <person name="Gautier V."/>
            <person name="Ament-Velasquez S.L."/>
            <person name="Kruys A."/>
            <person name="Hutchinson M.I."/>
            <person name="Powell A.J."/>
            <person name="Barry K."/>
            <person name="Miller A.N."/>
            <person name="Grigoriev I.V."/>
            <person name="Debuchy R."/>
            <person name="Gladieux P."/>
            <person name="Hiltunen Thoren M."/>
            <person name="Johannesson H."/>
        </authorList>
    </citation>
    <scope>NUCLEOTIDE SEQUENCE</scope>
    <source>
        <strain evidence="1">PSN324</strain>
    </source>
</reference>